<evidence type="ECO:0000256" key="1">
    <source>
        <dbReference type="SAM" id="MobiDB-lite"/>
    </source>
</evidence>
<dbReference type="OrthoDB" id="10306985at2759"/>
<feature type="region of interest" description="Disordered" evidence="1">
    <location>
        <begin position="243"/>
        <end position="266"/>
    </location>
</feature>
<evidence type="ECO:0000313" key="2">
    <source>
        <dbReference type="EMBL" id="KAF4692413.1"/>
    </source>
</evidence>
<proteinExistence type="predicted"/>
<accession>A0A7J6P8D5</accession>
<name>A0A7J6P8D5_PEROL</name>
<feature type="region of interest" description="Disordered" evidence="1">
    <location>
        <begin position="198"/>
        <end position="219"/>
    </location>
</feature>
<reference evidence="2 3" key="1">
    <citation type="submission" date="2020-04" db="EMBL/GenBank/DDBJ databases">
        <title>Perkinsus olseni comparative genomics.</title>
        <authorList>
            <person name="Bogema D.R."/>
        </authorList>
    </citation>
    <scope>NUCLEOTIDE SEQUENCE [LARGE SCALE GENOMIC DNA]</scope>
    <source>
        <strain evidence="2">00978-12</strain>
    </source>
</reference>
<organism evidence="2 3">
    <name type="scientific">Perkinsus olseni</name>
    <name type="common">Perkinsus atlanticus</name>
    <dbReference type="NCBI Taxonomy" id="32597"/>
    <lineage>
        <taxon>Eukaryota</taxon>
        <taxon>Sar</taxon>
        <taxon>Alveolata</taxon>
        <taxon>Perkinsozoa</taxon>
        <taxon>Perkinsea</taxon>
        <taxon>Perkinsida</taxon>
        <taxon>Perkinsidae</taxon>
        <taxon>Perkinsus</taxon>
    </lineage>
</organism>
<feature type="compositionally biased region" description="Basic and acidic residues" evidence="1">
    <location>
        <begin position="278"/>
        <end position="287"/>
    </location>
</feature>
<gene>
    <name evidence="2" type="ORF">FOZ60_013526</name>
</gene>
<sequence>MWSSVLLPSNLFRVTVWMEAEFAADCQWMVIAEVQSLLEEVEDSMEGIEALVSPTAITPSTLSSARSSAGNRRFSVARMLRRDEAFDPPVCHIGVGCDNRGSSEDLQELRLAVGRLETELKKSFPRSLHSPDTQDRGVGDLFVSTRDESTAMTARRLDNNGSSCVSEMTLGTSDKWADEWCPFEGVSSESISAIAMDTGPSSTGRMQPMESNRAGRRRDAIRSAEEHWELLMRSAEASRRDLRSRAVAASRGQPMTPEASEARRYSSPILAERESFAVRTDGNESEGRSSPGYRSISLPHVMSSRTRSAPFAQYHNIAFDGSKGSTEALRKWLFGE</sequence>
<dbReference type="AlphaFoldDB" id="A0A7J6P8D5"/>
<feature type="region of interest" description="Disordered" evidence="1">
    <location>
        <begin position="278"/>
        <end position="297"/>
    </location>
</feature>
<protein>
    <submittedName>
        <fullName evidence="2">Uncharacterized protein</fullName>
    </submittedName>
</protein>
<comment type="caution">
    <text evidence="2">The sequence shown here is derived from an EMBL/GenBank/DDBJ whole genome shotgun (WGS) entry which is preliminary data.</text>
</comment>
<evidence type="ECO:0000313" key="3">
    <source>
        <dbReference type="Proteomes" id="UP000541610"/>
    </source>
</evidence>
<dbReference type="Proteomes" id="UP000541610">
    <property type="component" value="Unassembled WGS sequence"/>
</dbReference>
<dbReference type="EMBL" id="JABANP010000061">
    <property type="protein sequence ID" value="KAF4692413.1"/>
    <property type="molecule type" value="Genomic_DNA"/>
</dbReference>